<organism evidence="5 6">
    <name type="scientific">Agromyces seonyuensis</name>
    <dbReference type="NCBI Taxonomy" id="2662446"/>
    <lineage>
        <taxon>Bacteria</taxon>
        <taxon>Bacillati</taxon>
        <taxon>Actinomycetota</taxon>
        <taxon>Actinomycetes</taxon>
        <taxon>Micrococcales</taxon>
        <taxon>Microbacteriaceae</taxon>
        <taxon>Agromyces</taxon>
    </lineage>
</organism>
<dbReference type="AlphaFoldDB" id="A0A6I4NSA6"/>
<dbReference type="InterPro" id="IPR036390">
    <property type="entry name" value="WH_DNA-bd_sf"/>
</dbReference>
<dbReference type="RefSeq" id="WP_160422660.1">
    <property type="nucleotide sequence ID" value="NZ_WSTA01000004.1"/>
</dbReference>
<dbReference type="PANTHER" id="PTHR30154:SF34">
    <property type="entry name" value="TRANSCRIPTIONAL REGULATOR AZLB"/>
    <property type="match status" value="1"/>
</dbReference>
<proteinExistence type="predicted"/>
<dbReference type="Pfam" id="PF13404">
    <property type="entry name" value="HTH_AsnC-type"/>
    <property type="match status" value="2"/>
</dbReference>
<feature type="domain" description="HTH asnC-type" evidence="4">
    <location>
        <begin position="185"/>
        <end position="214"/>
    </location>
</feature>
<dbReference type="PRINTS" id="PR00033">
    <property type="entry name" value="HTHASNC"/>
</dbReference>
<feature type="domain" description="HTH asnC-type" evidence="4">
    <location>
        <begin position="5"/>
        <end position="45"/>
    </location>
</feature>
<dbReference type="Gene3D" id="1.10.10.10">
    <property type="entry name" value="Winged helix-like DNA-binding domain superfamily/Winged helix DNA-binding domain"/>
    <property type="match status" value="2"/>
</dbReference>
<keyword evidence="3" id="KW-0804">Transcription</keyword>
<dbReference type="GO" id="GO:0043200">
    <property type="term" value="P:response to amino acid"/>
    <property type="evidence" value="ECO:0007669"/>
    <property type="project" value="TreeGrafter"/>
</dbReference>
<dbReference type="InterPro" id="IPR036388">
    <property type="entry name" value="WH-like_DNA-bd_sf"/>
</dbReference>
<evidence type="ECO:0000256" key="3">
    <source>
        <dbReference type="ARBA" id="ARBA00023163"/>
    </source>
</evidence>
<dbReference type="GO" id="GO:0043565">
    <property type="term" value="F:sequence-specific DNA binding"/>
    <property type="evidence" value="ECO:0007669"/>
    <property type="project" value="InterPro"/>
</dbReference>
<evidence type="ECO:0000313" key="6">
    <source>
        <dbReference type="Proteomes" id="UP000438182"/>
    </source>
</evidence>
<evidence type="ECO:0000313" key="5">
    <source>
        <dbReference type="EMBL" id="MWB97316.1"/>
    </source>
</evidence>
<sequence length="334" mass="35298">MTLLLDDLDRRIAAALVGNGRASWRRIATVLGEPERSVARRGARLLDEGIVRVLALPNLRGPLRVDPHALRARVRPGAMRATGEALAAREDVGRVSVLASENVVYAELFLASGEVLDFVDAGLGAIEGITGYRLDEISRYHRTASGWRPDLLTSEQYELLGNVDEHASLFATPIDLDEGTTTLFAALRQDGRATAQQLARELGVSTATVASRLEQASAAGALFIRGVVSPAVLGYPVEALLRLDPMPGELDRVAAVFAARPETRVCAVAGASVVVDLATADVAALEAAVAAAAARLPAPCPMHLDLVAAGPKRGGVRFDGDLPTHDALQMRLTT</sequence>
<accession>A0A6I4NSA6</accession>
<dbReference type="Proteomes" id="UP000438182">
    <property type="component" value="Unassembled WGS sequence"/>
</dbReference>
<dbReference type="SMART" id="SM00344">
    <property type="entry name" value="HTH_ASNC"/>
    <property type="match status" value="1"/>
</dbReference>
<dbReference type="InterPro" id="IPR019888">
    <property type="entry name" value="Tscrpt_reg_AsnC-like"/>
</dbReference>
<keyword evidence="6" id="KW-1185">Reference proteome</keyword>
<keyword evidence="1" id="KW-0805">Transcription regulation</keyword>
<dbReference type="EMBL" id="WSTA01000004">
    <property type="protein sequence ID" value="MWB97316.1"/>
    <property type="molecule type" value="Genomic_DNA"/>
</dbReference>
<dbReference type="GO" id="GO:0005829">
    <property type="term" value="C:cytosol"/>
    <property type="evidence" value="ECO:0007669"/>
    <property type="project" value="TreeGrafter"/>
</dbReference>
<evidence type="ECO:0000259" key="4">
    <source>
        <dbReference type="Pfam" id="PF13404"/>
    </source>
</evidence>
<dbReference type="InterPro" id="IPR000485">
    <property type="entry name" value="AsnC-type_HTH_dom"/>
</dbReference>
<protein>
    <submittedName>
        <fullName evidence="5">AsnC family transcriptional regulator</fullName>
    </submittedName>
</protein>
<comment type="caution">
    <text evidence="5">The sequence shown here is derived from an EMBL/GenBank/DDBJ whole genome shotgun (WGS) entry which is preliminary data.</text>
</comment>
<gene>
    <name evidence="5" type="ORF">GB864_01880</name>
</gene>
<dbReference type="SUPFAM" id="SSF46785">
    <property type="entry name" value="Winged helix' DNA-binding domain"/>
    <property type="match status" value="2"/>
</dbReference>
<reference evidence="5 6" key="1">
    <citation type="submission" date="2019-12" db="EMBL/GenBank/DDBJ databases">
        <authorList>
            <person name="Kim Y.S."/>
        </authorList>
    </citation>
    <scope>NUCLEOTIDE SEQUENCE [LARGE SCALE GENOMIC DNA]</scope>
    <source>
        <strain evidence="5 6">MMS17-SY077</strain>
    </source>
</reference>
<keyword evidence="2" id="KW-0238">DNA-binding</keyword>
<dbReference type="PANTHER" id="PTHR30154">
    <property type="entry name" value="LEUCINE-RESPONSIVE REGULATORY PROTEIN"/>
    <property type="match status" value="1"/>
</dbReference>
<name>A0A6I4NSA6_9MICO</name>
<evidence type="ECO:0000256" key="2">
    <source>
        <dbReference type="ARBA" id="ARBA00023125"/>
    </source>
</evidence>
<evidence type="ECO:0000256" key="1">
    <source>
        <dbReference type="ARBA" id="ARBA00023015"/>
    </source>
</evidence>